<dbReference type="RefSeq" id="XP_044545094.1">
    <property type="nucleotide sequence ID" value="XM_044699046.1"/>
</dbReference>
<keyword evidence="3" id="KW-1185">Reference proteome</keyword>
<dbReference type="AlphaFoldDB" id="A0AA88KEW4"/>
<feature type="compositionally biased region" description="Polar residues" evidence="1">
    <location>
        <begin position="743"/>
        <end position="759"/>
    </location>
</feature>
<feature type="region of interest" description="Disordered" evidence="1">
    <location>
        <begin position="320"/>
        <end position="342"/>
    </location>
</feature>
<feature type="compositionally biased region" description="Basic and acidic residues" evidence="1">
    <location>
        <begin position="579"/>
        <end position="593"/>
    </location>
</feature>
<feature type="region of interest" description="Disordered" evidence="1">
    <location>
        <begin position="1"/>
        <end position="44"/>
    </location>
</feature>
<feature type="region of interest" description="Disordered" evidence="1">
    <location>
        <begin position="668"/>
        <end position="690"/>
    </location>
</feature>
<feature type="region of interest" description="Disordered" evidence="1">
    <location>
        <begin position="359"/>
        <end position="409"/>
    </location>
</feature>
<accession>A0AA88KEW4</accession>
<feature type="region of interest" description="Disordered" evidence="1">
    <location>
        <begin position="136"/>
        <end position="172"/>
    </location>
</feature>
<comment type="caution">
    <text evidence="2">The sequence shown here is derived from an EMBL/GenBank/DDBJ whole genome shotgun (WGS) entry which is preliminary data.</text>
</comment>
<feature type="compositionally biased region" description="Low complexity" evidence="1">
    <location>
        <begin position="11"/>
        <end position="40"/>
    </location>
</feature>
<feature type="compositionally biased region" description="Low complexity" evidence="1">
    <location>
        <begin position="393"/>
        <end position="407"/>
    </location>
</feature>
<proteinExistence type="predicted"/>
<protein>
    <submittedName>
        <fullName evidence="2">Uncharacterized protein</fullName>
    </submittedName>
</protein>
<evidence type="ECO:0000256" key="1">
    <source>
        <dbReference type="SAM" id="MobiDB-lite"/>
    </source>
</evidence>
<feature type="compositionally biased region" description="Low complexity" evidence="1">
    <location>
        <begin position="359"/>
        <end position="384"/>
    </location>
</feature>
<feature type="region of interest" description="Disordered" evidence="1">
    <location>
        <begin position="724"/>
        <end position="759"/>
    </location>
</feature>
<feature type="compositionally biased region" description="Low complexity" evidence="1">
    <location>
        <begin position="158"/>
        <end position="172"/>
    </location>
</feature>
<organism evidence="2 3">
    <name type="scientific">Naegleria lovaniensis</name>
    <name type="common">Amoeba</name>
    <dbReference type="NCBI Taxonomy" id="51637"/>
    <lineage>
        <taxon>Eukaryota</taxon>
        <taxon>Discoba</taxon>
        <taxon>Heterolobosea</taxon>
        <taxon>Tetramitia</taxon>
        <taxon>Eutetramitia</taxon>
        <taxon>Vahlkampfiidae</taxon>
        <taxon>Naegleria</taxon>
    </lineage>
</organism>
<dbReference type="PANTHER" id="PTHR20916:SF18">
    <property type="entry name" value="IPT_TIG DOMAIN-CONTAINING PROTEIN"/>
    <property type="match status" value="1"/>
</dbReference>
<evidence type="ECO:0000313" key="3">
    <source>
        <dbReference type="Proteomes" id="UP000816034"/>
    </source>
</evidence>
<feature type="compositionally biased region" description="Low complexity" evidence="1">
    <location>
        <begin position="551"/>
        <end position="578"/>
    </location>
</feature>
<reference evidence="2 3" key="1">
    <citation type="journal article" date="2018" name="BMC Genomics">
        <title>The genome of Naegleria lovaniensis, the basis for a comparative approach to unravel pathogenicity factors of the human pathogenic amoeba N. fowleri.</title>
        <authorList>
            <person name="Liechti N."/>
            <person name="Schurch N."/>
            <person name="Bruggmann R."/>
            <person name="Wittwer M."/>
        </authorList>
    </citation>
    <scope>NUCLEOTIDE SEQUENCE [LARGE SCALE GENOMIC DNA]</scope>
    <source>
        <strain evidence="2 3">ATCC 30569</strain>
    </source>
</reference>
<evidence type="ECO:0000313" key="2">
    <source>
        <dbReference type="EMBL" id="KAG2377832.1"/>
    </source>
</evidence>
<name>A0AA88KEW4_NAELO</name>
<dbReference type="GeneID" id="68101371"/>
<dbReference type="PANTHER" id="PTHR20916">
    <property type="entry name" value="CYSTEINE AND GLYCINE-RICH PROTEIN 2 BINDING PROTEIN"/>
    <property type="match status" value="1"/>
</dbReference>
<feature type="region of interest" description="Disordered" evidence="1">
    <location>
        <begin position="543"/>
        <end position="593"/>
    </location>
</feature>
<gene>
    <name evidence="2" type="ORF">C9374_008917</name>
</gene>
<dbReference type="Proteomes" id="UP000816034">
    <property type="component" value="Unassembled WGS sequence"/>
</dbReference>
<feature type="compositionally biased region" description="Low complexity" evidence="1">
    <location>
        <begin position="136"/>
        <end position="150"/>
    </location>
</feature>
<sequence>MQTTTSKKSNRSSSNNSSSGNNNNNGNSSSNSSSNNSHNNTRPSTSVLIISHDSDMVLIPLSNPELNCSFNVLVPNGTRCSYGTMIDITGLKLLLYHLFKMNQVTSTMNPQNASMTSSSSIPSSSIMNQISSSIPSSSIMNNNDNNNHQISNHHDNNNHQISSSIPSSSINPQPSILPNSNEIIQQLCLDFVCISLLAGGCDYFNPFAKTLEHRWRRYFKLIQTEKTNYSIFTLKHDEKTNEYILNINTNNLLFVFGNYVRDKRSTIAPNPDNAIQFFKQLTACVLQFKGQLPIMEYFSRKLSMVDLLALIEREKKANNYGTSTQANDHGTSTLSNSTMEEDGSTSIMIQDLNHTMNGTMSGSSSSSTITINGSSSSTSSTMTTPLNTIENQSNTTTKTNNTPKKSSINPTFKITTSFQELVDTYHLTPLECLFSMITSHNSHALPHDKLIELFSFSPKLCDLLHIDSKFNYENGNDNHWIASNEPYELIRQGIMEWKEKYPTITDEVINNKHIGTIQFTCVGSGSSSNTVLLKHSGGLVGGAVQNDAKTKSTTTTTTMTTTTSKSSSNNNNNNNNSNHSKDRQNKSSNEKENNQIQVLEETIRPFEACVPYPFVPGIYTLSRLRFANDKIRYQRANTLNQYTLGEEFDRTVLDIPLTSKQVKIVKKKQLPPPPNPLKKKKSMQQQSMATTTCESLSVTESEVNRSGILQALLQKSNKLPESIAVNMDTSNGSENSLKKRKLNQLSPSNNLKENQKQSN</sequence>
<dbReference type="EMBL" id="PYSW02000036">
    <property type="protein sequence ID" value="KAG2377832.1"/>
    <property type="molecule type" value="Genomic_DNA"/>
</dbReference>